<gene>
    <name evidence="2" type="ORF">POPTR_010G087500</name>
</gene>
<feature type="region of interest" description="Disordered" evidence="1">
    <location>
        <begin position="31"/>
        <end position="60"/>
    </location>
</feature>
<dbReference type="InParanoid" id="A0A2K1YR18"/>
<organism evidence="2 3">
    <name type="scientific">Populus trichocarpa</name>
    <name type="common">Western balsam poplar</name>
    <name type="synonym">Populus balsamifera subsp. trichocarpa</name>
    <dbReference type="NCBI Taxonomy" id="3694"/>
    <lineage>
        <taxon>Eukaryota</taxon>
        <taxon>Viridiplantae</taxon>
        <taxon>Streptophyta</taxon>
        <taxon>Embryophyta</taxon>
        <taxon>Tracheophyta</taxon>
        <taxon>Spermatophyta</taxon>
        <taxon>Magnoliopsida</taxon>
        <taxon>eudicotyledons</taxon>
        <taxon>Gunneridae</taxon>
        <taxon>Pentapetalae</taxon>
        <taxon>rosids</taxon>
        <taxon>fabids</taxon>
        <taxon>Malpighiales</taxon>
        <taxon>Salicaceae</taxon>
        <taxon>Saliceae</taxon>
        <taxon>Populus</taxon>
    </lineage>
</organism>
<evidence type="ECO:0000256" key="1">
    <source>
        <dbReference type="SAM" id="MobiDB-lite"/>
    </source>
</evidence>
<evidence type="ECO:0000313" key="3">
    <source>
        <dbReference type="Proteomes" id="UP000006729"/>
    </source>
</evidence>
<accession>A0A2K1YR18</accession>
<dbReference type="AlphaFoldDB" id="A0A2K1YR18"/>
<reference evidence="2 3" key="1">
    <citation type="journal article" date="2006" name="Science">
        <title>The genome of black cottonwood, Populus trichocarpa (Torr. &amp; Gray).</title>
        <authorList>
            <person name="Tuskan G.A."/>
            <person name="Difazio S."/>
            <person name="Jansson S."/>
            <person name="Bohlmann J."/>
            <person name="Grigoriev I."/>
            <person name="Hellsten U."/>
            <person name="Putnam N."/>
            <person name="Ralph S."/>
            <person name="Rombauts S."/>
            <person name="Salamov A."/>
            <person name="Schein J."/>
            <person name="Sterck L."/>
            <person name="Aerts A."/>
            <person name="Bhalerao R.R."/>
            <person name="Bhalerao R.P."/>
            <person name="Blaudez D."/>
            <person name="Boerjan W."/>
            <person name="Brun A."/>
            <person name="Brunner A."/>
            <person name="Busov V."/>
            <person name="Campbell M."/>
            <person name="Carlson J."/>
            <person name="Chalot M."/>
            <person name="Chapman J."/>
            <person name="Chen G.L."/>
            <person name="Cooper D."/>
            <person name="Coutinho P.M."/>
            <person name="Couturier J."/>
            <person name="Covert S."/>
            <person name="Cronk Q."/>
            <person name="Cunningham R."/>
            <person name="Davis J."/>
            <person name="Degroeve S."/>
            <person name="Dejardin A."/>
            <person name="Depamphilis C."/>
            <person name="Detter J."/>
            <person name="Dirks B."/>
            <person name="Dubchak I."/>
            <person name="Duplessis S."/>
            <person name="Ehlting J."/>
            <person name="Ellis B."/>
            <person name="Gendler K."/>
            <person name="Goodstein D."/>
            <person name="Gribskov M."/>
            <person name="Grimwood J."/>
            <person name="Groover A."/>
            <person name="Gunter L."/>
            <person name="Hamberger B."/>
            <person name="Heinze B."/>
            <person name="Helariutta Y."/>
            <person name="Henrissat B."/>
            <person name="Holligan D."/>
            <person name="Holt R."/>
            <person name="Huang W."/>
            <person name="Islam-Faridi N."/>
            <person name="Jones S."/>
            <person name="Jones-Rhoades M."/>
            <person name="Jorgensen R."/>
            <person name="Joshi C."/>
            <person name="Kangasjarvi J."/>
            <person name="Karlsson J."/>
            <person name="Kelleher C."/>
            <person name="Kirkpatrick R."/>
            <person name="Kirst M."/>
            <person name="Kohler A."/>
            <person name="Kalluri U."/>
            <person name="Larimer F."/>
            <person name="Leebens-Mack J."/>
            <person name="Leple J.C."/>
            <person name="Locascio P."/>
            <person name="Lou Y."/>
            <person name="Lucas S."/>
            <person name="Martin F."/>
            <person name="Montanini B."/>
            <person name="Napoli C."/>
            <person name="Nelson D.R."/>
            <person name="Nelson C."/>
            <person name="Nieminen K."/>
            <person name="Nilsson O."/>
            <person name="Pereda V."/>
            <person name="Peter G."/>
            <person name="Philippe R."/>
            <person name="Pilate G."/>
            <person name="Poliakov A."/>
            <person name="Razumovskaya J."/>
            <person name="Richardson P."/>
            <person name="Rinaldi C."/>
            <person name="Ritland K."/>
            <person name="Rouze P."/>
            <person name="Ryaboy D."/>
            <person name="Schmutz J."/>
            <person name="Schrader J."/>
            <person name="Segerman B."/>
            <person name="Shin H."/>
            <person name="Siddiqui A."/>
            <person name="Sterky F."/>
            <person name="Terry A."/>
            <person name="Tsai C.J."/>
            <person name="Uberbacher E."/>
            <person name="Unneberg P."/>
            <person name="Vahala J."/>
            <person name="Wall K."/>
            <person name="Wessler S."/>
            <person name="Yang G."/>
            <person name="Yin T."/>
            <person name="Douglas C."/>
            <person name="Marra M."/>
            <person name="Sandberg G."/>
            <person name="Van de Peer Y."/>
            <person name="Rokhsar D."/>
        </authorList>
    </citation>
    <scope>NUCLEOTIDE SEQUENCE [LARGE SCALE GENOMIC DNA]</scope>
    <source>
        <strain evidence="3">cv. Nisqually</strain>
    </source>
</reference>
<keyword evidence="3" id="KW-1185">Reference proteome</keyword>
<proteinExistence type="predicted"/>
<evidence type="ECO:0000313" key="2">
    <source>
        <dbReference type="EMBL" id="PNT15476.1"/>
    </source>
</evidence>
<dbReference type="EMBL" id="CM009299">
    <property type="protein sequence ID" value="PNT15476.1"/>
    <property type="molecule type" value="Genomic_DNA"/>
</dbReference>
<dbReference type="Proteomes" id="UP000006729">
    <property type="component" value="Chromosome 10"/>
</dbReference>
<name>A0A2K1YR18_POPTR</name>
<sequence length="74" mass="8247">MRRRGLKAKSVCGRKGIKSARDVVKNLRESLEEDPKDVLPNHMSKTPPKAGSSPLPEEVKSEILNDLKKKFCSS</sequence>
<protein>
    <submittedName>
        <fullName evidence="2">Uncharacterized protein</fullName>
    </submittedName>
</protein>